<keyword evidence="1" id="KW-0732">Signal</keyword>
<feature type="chain" id="PRO_5037001891" description="Carboxypeptidase-like regulatory domain-containing protein" evidence="1">
    <location>
        <begin position="19"/>
        <end position="260"/>
    </location>
</feature>
<evidence type="ECO:0008006" key="4">
    <source>
        <dbReference type="Google" id="ProtNLM"/>
    </source>
</evidence>
<dbReference type="RefSeq" id="WP_212188668.1">
    <property type="nucleotide sequence ID" value="NZ_JAGTAR010000004.1"/>
</dbReference>
<dbReference type="AlphaFoldDB" id="A0A941IXK2"/>
<dbReference type="EMBL" id="JAGTAR010000004">
    <property type="protein sequence ID" value="MBR8534762.1"/>
    <property type="molecule type" value="Genomic_DNA"/>
</dbReference>
<name>A0A941IXK2_9BACT</name>
<evidence type="ECO:0000256" key="1">
    <source>
        <dbReference type="SAM" id="SignalP"/>
    </source>
</evidence>
<accession>A0A941IXK2</accession>
<dbReference type="Proteomes" id="UP000679220">
    <property type="component" value="Unassembled WGS sequence"/>
</dbReference>
<reference evidence="2" key="2">
    <citation type="submission" date="2021-04" db="EMBL/GenBank/DDBJ databases">
        <authorList>
            <person name="Zhang T."/>
            <person name="Zhang Y."/>
            <person name="Lu D."/>
            <person name="Zuo D."/>
            <person name="Du Z."/>
        </authorList>
    </citation>
    <scope>NUCLEOTIDE SEQUENCE</scope>
    <source>
        <strain evidence="2">JR1</strain>
    </source>
</reference>
<evidence type="ECO:0000313" key="3">
    <source>
        <dbReference type="Proteomes" id="UP000679220"/>
    </source>
</evidence>
<evidence type="ECO:0000313" key="2">
    <source>
        <dbReference type="EMBL" id="MBR8534762.1"/>
    </source>
</evidence>
<reference evidence="2" key="1">
    <citation type="journal article" date="2018" name="Int. J. Syst. Evol. Microbiol.">
        <title>Carboxylicivirga sediminis sp. nov., isolated from coastal sediment.</title>
        <authorList>
            <person name="Wang F.Q."/>
            <person name="Ren L.H."/>
            <person name="Zou R.J."/>
            <person name="Sun Y.Z."/>
            <person name="Liu X.J."/>
            <person name="Jiang F."/>
            <person name="Liu L.J."/>
        </authorList>
    </citation>
    <scope>NUCLEOTIDE SEQUENCE</scope>
    <source>
        <strain evidence="2">JR1</strain>
    </source>
</reference>
<comment type="caution">
    <text evidence="2">The sequence shown here is derived from an EMBL/GenBank/DDBJ whole genome shotgun (WGS) entry which is preliminary data.</text>
</comment>
<protein>
    <recommendedName>
        <fullName evidence="4">Carboxypeptidase-like regulatory domain-containing protein</fullName>
    </recommendedName>
</protein>
<dbReference type="InterPro" id="IPR008969">
    <property type="entry name" value="CarboxyPept-like_regulatory"/>
</dbReference>
<dbReference type="SUPFAM" id="SSF49464">
    <property type="entry name" value="Carboxypeptidase regulatory domain-like"/>
    <property type="match status" value="1"/>
</dbReference>
<keyword evidence="3" id="KW-1185">Reference proteome</keyword>
<sequence>MRALITILVLMATQWLMAQNEDDRRVILVGKVVKSDSVTAVPFAFVANSQTGYGKETNESGVFKLTTMASDTLFFRCLGYQDTMLVVKDEMLSDTLLLVVNEKSYELGSVDVLMFKSYASFRHMVANMDMMPDNRYHMPISVNVMAVKKAIREKDKRFGPGIAFGRGSATRKEKQYAAFSANEKLYERFRELTSRENMQYLTKLDGAQLDSFLVFLRTKHKIDPDFSDYKMMEAINLVFEEFLALNSDTLKAGNNDMYHP</sequence>
<gene>
    <name evidence="2" type="ORF">KDU71_04260</name>
</gene>
<organism evidence="2 3">
    <name type="scientific">Carboxylicivirga sediminis</name>
    <dbReference type="NCBI Taxonomy" id="2006564"/>
    <lineage>
        <taxon>Bacteria</taxon>
        <taxon>Pseudomonadati</taxon>
        <taxon>Bacteroidota</taxon>
        <taxon>Bacteroidia</taxon>
        <taxon>Marinilabiliales</taxon>
        <taxon>Marinilabiliaceae</taxon>
        <taxon>Carboxylicivirga</taxon>
    </lineage>
</organism>
<feature type="signal peptide" evidence="1">
    <location>
        <begin position="1"/>
        <end position="18"/>
    </location>
</feature>
<proteinExistence type="predicted"/>